<gene>
    <name evidence="3" type="ORF">I8J29_23975</name>
</gene>
<dbReference type="RefSeq" id="WP_208849957.1">
    <property type="nucleotide sequence ID" value="NZ_JAGGDJ010000030.1"/>
</dbReference>
<keyword evidence="4" id="KW-1185">Reference proteome</keyword>
<dbReference type="Gene3D" id="3.40.50.720">
    <property type="entry name" value="NAD(P)-binding Rossmann-like Domain"/>
    <property type="match status" value="1"/>
</dbReference>
<proteinExistence type="inferred from homology"/>
<dbReference type="Pfam" id="PF01370">
    <property type="entry name" value="Epimerase"/>
    <property type="match status" value="1"/>
</dbReference>
<dbReference type="Proteomes" id="UP000670947">
    <property type="component" value="Unassembled WGS sequence"/>
</dbReference>
<dbReference type="InterPro" id="IPR001509">
    <property type="entry name" value="Epimerase_deHydtase"/>
</dbReference>
<reference evidence="3 4" key="1">
    <citation type="submission" date="2021-03" db="EMBL/GenBank/DDBJ databases">
        <title>Paenibacillus artemisicola MWE-103 whole genome sequence.</title>
        <authorList>
            <person name="Ham Y.J."/>
        </authorList>
    </citation>
    <scope>NUCLEOTIDE SEQUENCE [LARGE SCALE GENOMIC DNA]</scope>
    <source>
        <strain evidence="3 4">MWE-103</strain>
    </source>
</reference>
<dbReference type="EMBL" id="JAGGDJ010000030">
    <property type="protein sequence ID" value="MBO7747246.1"/>
    <property type="molecule type" value="Genomic_DNA"/>
</dbReference>
<dbReference type="PANTHER" id="PTHR43000">
    <property type="entry name" value="DTDP-D-GLUCOSE 4,6-DEHYDRATASE-RELATED"/>
    <property type="match status" value="1"/>
</dbReference>
<evidence type="ECO:0000256" key="1">
    <source>
        <dbReference type="ARBA" id="ARBA00007637"/>
    </source>
</evidence>
<accession>A0ABS3WFZ2</accession>
<evidence type="ECO:0000313" key="4">
    <source>
        <dbReference type="Proteomes" id="UP000670947"/>
    </source>
</evidence>
<comment type="caution">
    <text evidence="3">The sequence shown here is derived from an EMBL/GenBank/DDBJ whole genome shotgun (WGS) entry which is preliminary data.</text>
</comment>
<evidence type="ECO:0000259" key="2">
    <source>
        <dbReference type="Pfam" id="PF01370"/>
    </source>
</evidence>
<evidence type="ECO:0000313" key="3">
    <source>
        <dbReference type="EMBL" id="MBO7747246.1"/>
    </source>
</evidence>
<dbReference type="SUPFAM" id="SSF51735">
    <property type="entry name" value="NAD(P)-binding Rossmann-fold domains"/>
    <property type="match status" value="1"/>
</dbReference>
<feature type="domain" description="NAD-dependent epimerase/dehydratase" evidence="2">
    <location>
        <begin position="5"/>
        <end position="228"/>
    </location>
</feature>
<comment type="similarity">
    <text evidence="1">Belongs to the NAD(P)-dependent epimerase/dehydratase family.</text>
</comment>
<sequence length="307" mass="34347">MKRLLLTGASGFVGRHVMACANTGEYEIHIVSRRERGAVLPPDTSWHSADLFDRAELERVISAVRPTHLLHLAWEATPGIYVHAPSNYEWVEASKTLVRLFHRYGGRRAVGVGSCAEYEWLERELTETESPLSHRTPYAACKNGLREWLETFAEETGLSCAWGRLFFLYGPFEHPSRLVASVMQAVLRGEPANCTEGTQKRDFLFAADAARALLYLLESDQTGTFNIASGSAPEVREIVEEVGRLSGRSHLIRLGAIEAPAQPPLVVGHIGRLRALGWRPEHDLRSGLLQTMDWWSKTMANACRNEE</sequence>
<protein>
    <submittedName>
        <fullName evidence="3">NAD-dependent epimerase/dehydratase</fullName>
    </submittedName>
</protein>
<name>A0ABS3WFZ2_9BACL</name>
<organism evidence="3 4">
    <name type="scientific">Paenibacillus artemisiicola</name>
    <dbReference type="NCBI Taxonomy" id="1172618"/>
    <lineage>
        <taxon>Bacteria</taxon>
        <taxon>Bacillati</taxon>
        <taxon>Bacillota</taxon>
        <taxon>Bacilli</taxon>
        <taxon>Bacillales</taxon>
        <taxon>Paenibacillaceae</taxon>
        <taxon>Paenibacillus</taxon>
    </lineage>
</organism>
<dbReference type="InterPro" id="IPR036291">
    <property type="entry name" value="NAD(P)-bd_dom_sf"/>
</dbReference>